<keyword evidence="1" id="KW-0969">Cilium</keyword>
<dbReference type="Pfam" id="PF01917">
    <property type="entry name" value="Flagellin_arch-type"/>
    <property type="match status" value="1"/>
</dbReference>
<comment type="caution">
    <text evidence="1">The sequence shown here is derived from an EMBL/GenBank/DDBJ whole genome shotgun (WGS) entry which is preliminary data.</text>
</comment>
<accession>A0AAW4PCR4</accession>
<dbReference type="Proteomes" id="UP001430455">
    <property type="component" value="Unassembled WGS sequence"/>
</dbReference>
<reference evidence="1 2" key="1">
    <citation type="submission" date="2021-06" db="EMBL/GenBank/DDBJ databases">
        <title>Halomicroarcula sp. a new haloarchaeum isolated from saline soil.</title>
        <authorList>
            <person name="Duran-Viseras A."/>
            <person name="Sanchez-Porro C."/>
            <person name="Ventosa A."/>
        </authorList>
    </citation>
    <scope>NUCLEOTIDE SEQUENCE [LARGE SCALE GENOMIC DNA]</scope>
    <source>
        <strain evidence="1 2">F27</strain>
    </source>
</reference>
<dbReference type="GO" id="GO:0005198">
    <property type="term" value="F:structural molecule activity"/>
    <property type="evidence" value="ECO:0007669"/>
    <property type="project" value="InterPro"/>
</dbReference>
<dbReference type="PANTHER" id="PTHR42200">
    <property type="entry name" value="ARCHAEAL FLAGELLA-RELATED PROTEIN F-RELATED"/>
    <property type="match status" value="1"/>
</dbReference>
<keyword evidence="1" id="KW-0966">Cell projection</keyword>
<keyword evidence="1" id="KW-0282">Flagellum</keyword>
<dbReference type="RefSeq" id="WP_220580137.1">
    <property type="nucleotide sequence ID" value="NZ_RKLT01000003.1"/>
</dbReference>
<protein>
    <submittedName>
        <fullName evidence="1">Flagellin</fullName>
    </submittedName>
</protein>
<evidence type="ECO:0000313" key="1">
    <source>
        <dbReference type="EMBL" id="MBX0295503.1"/>
    </source>
</evidence>
<name>A0AAW4PCR4_9EURY</name>
<dbReference type="InterPro" id="IPR002774">
    <property type="entry name" value="Flagellin_arc-type"/>
</dbReference>
<dbReference type="EMBL" id="RKLT01000003">
    <property type="protein sequence ID" value="MBX0295503.1"/>
    <property type="molecule type" value="Genomic_DNA"/>
</dbReference>
<dbReference type="GO" id="GO:0097588">
    <property type="term" value="P:archaeal or bacterial-type flagellum-dependent cell motility"/>
    <property type="evidence" value="ECO:0007669"/>
    <property type="project" value="InterPro"/>
</dbReference>
<sequence>MGFSVSGSAALVFVAMFIGFGMFYSATANGFENVNDARDAQADRTLEQQNTAIEVTSVVYNTTADSLNVTVTNAGSTELAVSDVDVLANNAYLTGYGTAVEGDETTDLWLPEERLVINATGIPSNPGRVKLVTGPGVSAVETTAEVS</sequence>
<organism evidence="1 2">
    <name type="scientific">Haloarcula nitratireducens</name>
    <dbReference type="NCBI Taxonomy" id="2487749"/>
    <lineage>
        <taxon>Archaea</taxon>
        <taxon>Methanobacteriati</taxon>
        <taxon>Methanobacteriota</taxon>
        <taxon>Stenosarchaea group</taxon>
        <taxon>Halobacteria</taxon>
        <taxon>Halobacteriales</taxon>
        <taxon>Haloarculaceae</taxon>
        <taxon>Haloarcula</taxon>
    </lineage>
</organism>
<dbReference type="PANTHER" id="PTHR42200:SF2">
    <property type="entry name" value="ARCHAEAL FLAGELLA-RELATED PROTEIN F"/>
    <property type="match status" value="1"/>
</dbReference>
<gene>
    <name evidence="1" type="ORF">EGH23_11495</name>
</gene>
<proteinExistence type="predicted"/>
<evidence type="ECO:0000313" key="2">
    <source>
        <dbReference type="Proteomes" id="UP001430455"/>
    </source>
</evidence>
<keyword evidence="2" id="KW-1185">Reference proteome</keyword>
<dbReference type="AlphaFoldDB" id="A0AAW4PCR4"/>